<evidence type="ECO:0000256" key="1">
    <source>
        <dbReference type="ARBA" id="ARBA00002494"/>
    </source>
</evidence>
<keyword evidence="5" id="KW-0408">Iron</keyword>
<dbReference type="PROSITE" id="PS51318">
    <property type="entry name" value="TAT"/>
    <property type="match status" value="1"/>
</dbReference>
<keyword evidence="7" id="KW-1015">Disulfide bond</keyword>
<dbReference type="Pfam" id="PF00355">
    <property type="entry name" value="Rieske"/>
    <property type="match status" value="1"/>
</dbReference>
<reference evidence="11" key="1">
    <citation type="submission" date="2020-02" db="EMBL/GenBank/DDBJ databases">
        <authorList>
            <person name="Meier V. D."/>
        </authorList>
    </citation>
    <scope>NUCLEOTIDE SEQUENCE</scope>
    <source>
        <strain evidence="11">AVDCRST_MAG24</strain>
    </source>
</reference>
<dbReference type="InterPro" id="IPR014349">
    <property type="entry name" value="Rieske_Fe-S_prot"/>
</dbReference>
<comment type="function">
    <text evidence="1">Iron-sulfur subunit of the cytochrome bc1 complex, an essential component of the respiratory electron transport chain required for ATP synthesis. The bc1 complex catalyzes the oxidation of menaquinol and the reduction of cytochrome c in the respiratory chain. The bc1 complex operates through a Q-cycle mechanism that couples electron transfer to generation of the proton gradient that drives ATP synthesis.</text>
</comment>
<dbReference type="AlphaFoldDB" id="A0A6J4M045"/>
<evidence type="ECO:0000256" key="9">
    <source>
        <dbReference type="ARBA" id="ARBA00034078"/>
    </source>
</evidence>
<dbReference type="PANTHER" id="PTHR10134">
    <property type="entry name" value="CYTOCHROME B-C1 COMPLEX SUBUNIT RIESKE, MITOCHONDRIAL"/>
    <property type="match status" value="1"/>
</dbReference>
<evidence type="ECO:0000256" key="6">
    <source>
        <dbReference type="ARBA" id="ARBA00023014"/>
    </source>
</evidence>
<comment type="cofactor">
    <cofactor evidence="9">
        <name>[2Fe-2S] cluster</name>
        <dbReference type="ChEBI" id="CHEBI:190135"/>
    </cofactor>
</comment>
<feature type="domain" description="Rieske" evidence="10">
    <location>
        <begin position="42"/>
        <end position="134"/>
    </location>
</feature>
<dbReference type="Gene3D" id="2.102.10.10">
    <property type="entry name" value="Rieske [2Fe-2S] iron-sulphur domain"/>
    <property type="match status" value="1"/>
</dbReference>
<proteinExistence type="predicted"/>
<evidence type="ECO:0000256" key="7">
    <source>
        <dbReference type="ARBA" id="ARBA00023157"/>
    </source>
</evidence>
<sequence length="135" mass="13787">MTNTDLSRRTVLGVLGGGAVVTMSGCGAEEEPDASAALTQGTEIVAAADVPVGSGVILEELKVVVTQPTEGTFLAFSAVCTHKGCTVGTVSGDEILCPCHESVFSTEDGSVVNGPAERPLDKVDVEVKGRRILKA</sequence>
<organism evidence="11">
    <name type="scientific">uncultured Nocardioidaceae bacterium</name>
    <dbReference type="NCBI Taxonomy" id="253824"/>
    <lineage>
        <taxon>Bacteria</taxon>
        <taxon>Bacillati</taxon>
        <taxon>Actinomycetota</taxon>
        <taxon>Actinomycetes</taxon>
        <taxon>Propionibacteriales</taxon>
        <taxon>Nocardioidaceae</taxon>
        <taxon>environmental samples</taxon>
    </lineage>
</organism>
<protein>
    <recommendedName>
        <fullName evidence="2">Cytochrome bc1 complex Rieske iron-sulfur subunit</fullName>
    </recommendedName>
    <alternativeName>
        <fullName evidence="8">Cytochrome bc1 reductase complex subunit QcrA</fullName>
    </alternativeName>
</protein>
<evidence type="ECO:0000256" key="5">
    <source>
        <dbReference type="ARBA" id="ARBA00023004"/>
    </source>
</evidence>
<evidence type="ECO:0000256" key="3">
    <source>
        <dbReference type="ARBA" id="ARBA00022714"/>
    </source>
</evidence>
<gene>
    <name evidence="11" type="ORF">AVDCRST_MAG24-1449</name>
</gene>
<dbReference type="GO" id="GO:0046872">
    <property type="term" value="F:metal ion binding"/>
    <property type="evidence" value="ECO:0007669"/>
    <property type="project" value="UniProtKB-KW"/>
</dbReference>
<name>A0A6J4M045_9ACTN</name>
<dbReference type="EMBL" id="CADCUF010000219">
    <property type="protein sequence ID" value="CAA9344547.1"/>
    <property type="molecule type" value="Genomic_DNA"/>
</dbReference>
<accession>A0A6J4M045</accession>
<dbReference type="GO" id="GO:0051537">
    <property type="term" value="F:2 iron, 2 sulfur cluster binding"/>
    <property type="evidence" value="ECO:0007669"/>
    <property type="project" value="UniProtKB-KW"/>
</dbReference>
<keyword evidence="4" id="KW-0479">Metal-binding</keyword>
<keyword evidence="6" id="KW-0411">Iron-sulfur</keyword>
<dbReference type="CDD" id="cd03467">
    <property type="entry name" value="Rieske"/>
    <property type="match status" value="1"/>
</dbReference>
<keyword evidence="3" id="KW-0001">2Fe-2S</keyword>
<evidence type="ECO:0000256" key="8">
    <source>
        <dbReference type="ARBA" id="ARBA00029586"/>
    </source>
</evidence>
<evidence type="ECO:0000256" key="4">
    <source>
        <dbReference type="ARBA" id="ARBA00022723"/>
    </source>
</evidence>
<dbReference type="PRINTS" id="PR00162">
    <property type="entry name" value="RIESKE"/>
</dbReference>
<dbReference type="PROSITE" id="PS51296">
    <property type="entry name" value="RIESKE"/>
    <property type="match status" value="1"/>
</dbReference>
<evidence type="ECO:0000313" key="11">
    <source>
        <dbReference type="EMBL" id="CAA9344547.1"/>
    </source>
</evidence>
<dbReference type="GO" id="GO:0016020">
    <property type="term" value="C:membrane"/>
    <property type="evidence" value="ECO:0007669"/>
    <property type="project" value="InterPro"/>
</dbReference>
<dbReference type="GO" id="GO:0016705">
    <property type="term" value="F:oxidoreductase activity, acting on paired donors, with incorporation or reduction of molecular oxygen"/>
    <property type="evidence" value="ECO:0007669"/>
    <property type="project" value="UniProtKB-ARBA"/>
</dbReference>
<evidence type="ECO:0000259" key="10">
    <source>
        <dbReference type="PROSITE" id="PS51296"/>
    </source>
</evidence>
<dbReference type="InterPro" id="IPR017941">
    <property type="entry name" value="Rieske_2Fe-2S"/>
</dbReference>
<evidence type="ECO:0000256" key="2">
    <source>
        <dbReference type="ARBA" id="ARBA00015816"/>
    </source>
</evidence>
<dbReference type="InterPro" id="IPR036922">
    <property type="entry name" value="Rieske_2Fe-2S_sf"/>
</dbReference>
<dbReference type="SUPFAM" id="SSF50022">
    <property type="entry name" value="ISP domain"/>
    <property type="match status" value="1"/>
</dbReference>
<dbReference type="InterPro" id="IPR005805">
    <property type="entry name" value="Rieske_Fe-S_prot_C"/>
</dbReference>
<dbReference type="InterPro" id="IPR006311">
    <property type="entry name" value="TAT_signal"/>
</dbReference>
<dbReference type="GO" id="GO:0004497">
    <property type="term" value="F:monooxygenase activity"/>
    <property type="evidence" value="ECO:0007669"/>
    <property type="project" value="UniProtKB-ARBA"/>
</dbReference>